<keyword evidence="3" id="KW-1185">Reference proteome</keyword>
<protein>
    <submittedName>
        <fullName evidence="2">Uncharacterized protein</fullName>
    </submittedName>
</protein>
<accession>A0ABP0DCV2</accession>
<proteinExistence type="predicted"/>
<dbReference type="Proteomes" id="UP001642501">
    <property type="component" value="Unassembled WGS sequence"/>
</dbReference>
<dbReference type="EMBL" id="CAWUOM010000021">
    <property type="protein sequence ID" value="CAK7265972.1"/>
    <property type="molecule type" value="Genomic_DNA"/>
</dbReference>
<feature type="region of interest" description="Disordered" evidence="1">
    <location>
        <begin position="181"/>
        <end position="212"/>
    </location>
</feature>
<evidence type="ECO:0000313" key="3">
    <source>
        <dbReference type="Proteomes" id="UP001642501"/>
    </source>
</evidence>
<reference evidence="2 3" key="1">
    <citation type="submission" date="2024-01" db="EMBL/GenBank/DDBJ databases">
        <authorList>
            <person name="Allen C."/>
            <person name="Tagirdzhanova G."/>
        </authorList>
    </citation>
    <scope>NUCLEOTIDE SEQUENCE [LARGE SCALE GENOMIC DNA]</scope>
    <source>
        <strain evidence="2 3">CBS 573.63</strain>
    </source>
</reference>
<evidence type="ECO:0000256" key="1">
    <source>
        <dbReference type="SAM" id="MobiDB-lite"/>
    </source>
</evidence>
<name>A0ABP0DCV2_9PEZI</name>
<gene>
    <name evidence="2" type="ORF">SEPCBS57363_001860</name>
</gene>
<organism evidence="2 3">
    <name type="scientific">Sporothrix epigloea</name>
    <dbReference type="NCBI Taxonomy" id="1892477"/>
    <lineage>
        <taxon>Eukaryota</taxon>
        <taxon>Fungi</taxon>
        <taxon>Dikarya</taxon>
        <taxon>Ascomycota</taxon>
        <taxon>Pezizomycotina</taxon>
        <taxon>Sordariomycetes</taxon>
        <taxon>Sordariomycetidae</taxon>
        <taxon>Ophiostomatales</taxon>
        <taxon>Ophiostomataceae</taxon>
        <taxon>Sporothrix</taxon>
    </lineage>
</organism>
<comment type="caution">
    <text evidence="2">The sequence shown here is derived from an EMBL/GenBank/DDBJ whole genome shotgun (WGS) entry which is preliminary data.</text>
</comment>
<sequence>MPGKCNRWPPEAWEEVGHCNYLGMTDFPRHTPLVLLPEGEGTFQTAEQVQHVLDETFLPETVELDVIPGKGHGWSQEPKIVKCAVMYNTRSIDVFEISEHAVVYVNFRGKPCAAPVIFKITKKLDKNGRALTRSKRDKEYDRECRDCEERHPEYYAMDIGNRGVPERLAYLRREAAKLRIARGEPEPGDENMDPSGSGQVKREMVLAPKNVN</sequence>
<evidence type="ECO:0000313" key="2">
    <source>
        <dbReference type="EMBL" id="CAK7265972.1"/>
    </source>
</evidence>